<dbReference type="Proteomes" id="UP000095767">
    <property type="component" value="Unassembled WGS sequence"/>
</dbReference>
<proteinExistence type="inferred from homology"/>
<dbReference type="AlphaFoldDB" id="A0A1E5WBS6"/>
<evidence type="ECO:0000313" key="3">
    <source>
        <dbReference type="EMBL" id="OEL34876.1"/>
    </source>
</evidence>
<dbReference type="PANTHER" id="PTHR22835:SF549">
    <property type="entry name" value="GDSL ESTERASE_LIPASE"/>
    <property type="match status" value="1"/>
</dbReference>
<keyword evidence="4" id="KW-1185">Reference proteome</keyword>
<dbReference type="InterPro" id="IPR036514">
    <property type="entry name" value="SGNH_hydro_sf"/>
</dbReference>
<dbReference type="STRING" id="888268.A0A1E5WBS6"/>
<feature type="chain" id="PRO_5009189117" evidence="2">
    <location>
        <begin position="30"/>
        <end position="298"/>
    </location>
</feature>
<feature type="signal peptide" evidence="2">
    <location>
        <begin position="1"/>
        <end position="29"/>
    </location>
</feature>
<name>A0A1E5WBS6_9POAL</name>
<dbReference type="EMBL" id="LWDX02014090">
    <property type="protein sequence ID" value="OEL34876.1"/>
    <property type="molecule type" value="Genomic_DNA"/>
</dbReference>
<comment type="caution">
    <text evidence="3">The sequence shown here is derived from an EMBL/GenBank/DDBJ whole genome shotgun (WGS) entry which is preliminary data.</text>
</comment>
<gene>
    <name evidence="3" type="ORF">BAE44_0004105</name>
</gene>
<dbReference type="OrthoDB" id="685683at2759"/>
<dbReference type="PANTHER" id="PTHR22835">
    <property type="entry name" value="ZINC FINGER FYVE DOMAIN CONTAINING PROTEIN"/>
    <property type="match status" value="1"/>
</dbReference>
<comment type="similarity">
    <text evidence="1">Belongs to the 'GDSL' lipolytic enzyme family.</text>
</comment>
<protein>
    <submittedName>
        <fullName evidence="3">GDSL esterase/lipase</fullName>
    </submittedName>
</protein>
<evidence type="ECO:0000313" key="4">
    <source>
        <dbReference type="Proteomes" id="UP000095767"/>
    </source>
</evidence>
<organism evidence="3 4">
    <name type="scientific">Dichanthelium oligosanthes</name>
    <dbReference type="NCBI Taxonomy" id="888268"/>
    <lineage>
        <taxon>Eukaryota</taxon>
        <taxon>Viridiplantae</taxon>
        <taxon>Streptophyta</taxon>
        <taxon>Embryophyta</taxon>
        <taxon>Tracheophyta</taxon>
        <taxon>Spermatophyta</taxon>
        <taxon>Magnoliopsida</taxon>
        <taxon>Liliopsida</taxon>
        <taxon>Poales</taxon>
        <taxon>Poaceae</taxon>
        <taxon>PACMAD clade</taxon>
        <taxon>Panicoideae</taxon>
        <taxon>Panicodae</taxon>
        <taxon>Paniceae</taxon>
        <taxon>Dichantheliinae</taxon>
        <taxon>Dichanthelium</taxon>
    </lineage>
</organism>
<accession>A0A1E5WBS6</accession>
<evidence type="ECO:0000256" key="1">
    <source>
        <dbReference type="ARBA" id="ARBA00008668"/>
    </source>
</evidence>
<reference evidence="3 4" key="1">
    <citation type="submission" date="2016-09" db="EMBL/GenBank/DDBJ databases">
        <title>The draft genome of Dichanthelium oligosanthes: A C3 panicoid grass species.</title>
        <authorList>
            <person name="Studer A.J."/>
            <person name="Schnable J.C."/>
            <person name="Brutnell T.P."/>
        </authorList>
    </citation>
    <scope>NUCLEOTIDE SEQUENCE [LARGE SCALE GENOMIC DNA]</scope>
    <source>
        <strain evidence="4">cv. Kellogg 1175</strain>
        <tissue evidence="3">Leaf</tissue>
    </source>
</reference>
<sequence>MSNSKCENHSFSAAVVHVLLLLNPHVGLCNCYKSIFSFGDSTVDTGNFVHLAGKTASKYNEPPYGMRFFKHATVRISNGRVLIDFYGAKQKHFLGESLVVMGMTDGKDYDNSWFSKIIGPRRNIEDIIMDVILYISHLIEELILDHGAKAFLIPNSFPIGCWASYLRRFHSDKAQDYDEHGCLTWLNEIAQKHNVVLHGDITRLKIFYPTVKLIYADYYDTAMEFMKNPATFGIGNQSSCHMLRRRRPVQHRHEVQQHGKGIGNPLVATARTTPAWSATARQRFGVTREVSPLGTACA</sequence>
<evidence type="ECO:0000256" key="2">
    <source>
        <dbReference type="SAM" id="SignalP"/>
    </source>
</evidence>
<keyword evidence="2" id="KW-0732">Signal</keyword>
<dbReference type="Gene3D" id="3.40.50.1110">
    <property type="entry name" value="SGNH hydrolase"/>
    <property type="match status" value="2"/>
</dbReference>